<dbReference type="SMART" id="SM00554">
    <property type="entry name" value="FAS1"/>
    <property type="match status" value="1"/>
</dbReference>
<dbReference type="KEGG" id="pko:PKOR_06440"/>
<dbReference type="Gene3D" id="2.30.180.10">
    <property type="entry name" value="FAS1 domain"/>
    <property type="match status" value="1"/>
</dbReference>
<evidence type="ECO:0000256" key="1">
    <source>
        <dbReference type="SAM" id="SignalP"/>
    </source>
</evidence>
<dbReference type="STRING" id="400092.PKOR_06440"/>
<proteinExistence type="predicted"/>
<evidence type="ECO:0000313" key="3">
    <source>
        <dbReference type="EMBL" id="AKD02830.1"/>
    </source>
</evidence>
<dbReference type="Pfam" id="PF02469">
    <property type="entry name" value="Fasciclin"/>
    <property type="match status" value="1"/>
</dbReference>
<dbReference type="SUPFAM" id="SSF82153">
    <property type="entry name" value="FAS1 domain"/>
    <property type="match status" value="1"/>
</dbReference>
<dbReference type="Proteomes" id="UP000033109">
    <property type="component" value="Chromosome"/>
</dbReference>
<dbReference type="RefSeq" id="WP_046309806.1">
    <property type="nucleotide sequence ID" value="NZ_CBCSCY010000001.1"/>
</dbReference>
<evidence type="ECO:0000259" key="2">
    <source>
        <dbReference type="PROSITE" id="PS50213"/>
    </source>
</evidence>
<reference evidence="3 4" key="1">
    <citation type="journal article" date="2015" name="Sci. Rep.">
        <title>Unraveling adaptation of Pontibacter korlensis to radiation and infertility in desert through complete genome and comparative transcriptomic analysis.</title>
        <authorList>
            <person name="Dai J."/>
            <person name="Dai W."/>
            <person name="Qiu C."/>
            <person name="Yang Z."/>
            <person name="Zhang Y."/>
            <person name="Zhou M."/>
            <person name="Zhang L."/>
            <person name="Fang C."/>
            <person name="Gao Q."/>
            <person name="Yang Q."/>
            <person name="Li X."/>
            <person name="Wang Z."/>
            <person name="Wang Z."/>
            <person name="Jia Z."/>
            <person name="Chen X."/>
        </authorList>
    </citation>
    <scope>NUCLEOTIDE SEQUENCE [LARGE SCALE GENOMIC DNA]</scope>
    <source>
        <strain evidence="3 4">X14-1T</strain>
    </source>
</reference>
<dbReference type="PROSITE" id="PS50213">
    <property type="entry name" value="FAS1"/>
    <property type="match status" value="1"/>
</dbReference>
<dbReference type="InterPro" id="IPR036378">
    <property type="entry name" value="FAS1_dom_sf"/>
</dbReference>
<dbReference type="HOGENOM" id="CLU_1711570_0_0_10"/>
<keyword evidence="4" id="KW-1185">Reference proteome</keyword>
<dbReference type="PATRIC" id="fig|400092.3.peg.1438"/>
<keyword evidence="1" id="KW-0732">Signal</keyword>
<gene>
    <name evidence="3" type="ORF">PKOR_06440</name>
</gene>
<dbReference type="OrthoDB" id="894106at2"/>
<feature type="signal peptide" evidence="1">
    <location>
        <begin position="1"/>
        <end position="27"/>
    </location>
</feature>
<organism evidence="3 4">
    <name type="scientific">Pontibacter korlensis</name>
    <dbReference type="NCBI Taxonomy" id="400092"/>
    <lineage>
        <taxon>Bacteria</taxon>
        <taxon>Pseudomonadati</taxon>
        <taxon>Bacteroidota</taxon>
        <taxon>Cytophagia</taxon>
        <taxon>Cytophagales</taxon>
        <taxon>Hymenobacteraceae</taxon>
        <taxon>Pontibacter</taxon>
    </lineage>
</organism>
<protein>
    <recommendedName>
        <fullName evidence="2">FAS1 domain-containing protein</fullName>
    </recommendedName>
</protein>
<sequence length="153" mass="16622">MRLLHKYTHTKLLLIALFLLCWQAGQAQENASMMEYVIKERPVLAGLLTKAGFAPILSVDTPVTLLAPPEAALQSIATESPERLKAILSNHILKGAHQEKDLKDGETITSICGTSLTIYRKSGKTLVNGIAIQRANLQVKNGVVHELASLLEG</sequence>
<accession>A0A0E3ZFE9</accession>
<feature type="domain" description="FAS1" evidence="2">
    <location>
        <begin position="28"/>
        <end position="151"/>
    </location>
</feature>
<dbReference type="AlphaFoldDB" id="A0A0E3ZFE9"/>
<evidence type="ECO:0000313" key="4">
    <source>
        <dbReference type="Proteomes" id="UP000033109"/>
    </source>
</evidence>
<dbReference type="EMBL" id="CP009621">
    <property type="protein sequence ID" value="AKD02830.1"/>
    <property type="molecule type" value="Genomic_DNA"/>
</dbReference>
<dbReference type="InterPro" id="IPR000782">
    <property type="entry name" value="FAS1_domain"/>
</dbReference>
<feature type="chain" id="PRO_5002416960" description="FAS1 domain-containing protein" evidence="1">
    <location>
        <begin position="28"/>
        <end position="153"/>
    </location>
</feature>
<name>A0A0E3ZFE9_9BACT</name>